<protein>
    <submittedName>
        <fullName evidence="2">Uncharacterized protein</fullName>
    </submittedName>
</protein>
<sequence length="556" mass="62045">MASANLHDDATVVDDREKEKASTNKKRPPKPKRGRDKLPRKRERTGQLTLEFKKRPAKAPPTPPQSEPDDTENRCTSLVTVDAARDEDLLASVPRGLDELPLHSDSLRTPGTRRLFHMVVTHRWIPSLSGKTVNPMYEAAGQWHMQRTYQDDAMLEADLCRALRTRSDHTRSPADYTAFLAVLTRCIGRLRREISAVGEGRAGPMLSDAALVTTFALSTADYLETQSVGLFGDALYPRHDYMDGQLRSYFRSDHWPHIYALALDIARRAKGKGKGGDPGGNSVLSQCSIIFYHVMTMYASYNLIPHAFDLYGPYLMFAQDLDAWQALSALPTDDTLLPPDDEDVQGPRLRHLYRCMRIVCHIVPQVTHVDEGATEGAATFVSVACYLEVIQHRLLALPRADPAIEIYRLGALVYAFGVIAFVKADDTLLLLVENLTVALQASRYTEGQPPELLFWAAMLGAMATAPHPGSVVDGSDQVVVDCWRRMRYLVRELKRLARVLGLGSWEKAEAVLQCFIWTNSSCDAGAKCIWDVCQAESEAEQMKILQVVRRAKPVEG</sequence>
<dbReference type="AlphaFoldDB" id="A0AAW0QME9"/>
<proteinExistence type="predicted"/>
<evidence type="ECO:0000256" key="1">
    <source>
        <dbReference type="SAM" id="MobiDB-lite"/>
    </source>
</evidence>
<feature type="compositionally biased region" description="Basic and acidic residues" evidence="1">
    <location>
        <begin position="1"/>
        <end position="22"/>
    </location>
</feature>
<feature type="region of interest" description="Disordered" evidence="1">
    <location>
        <begin position="1"/>
        <end position="74"/>
    </location>
</feature>
<comment type="caution">
    <text evidence="2">The sequence shown here is derived from an EMBL/GenBank/DDBJ whole genome shotgun (WGS) entry which is preliminary data.</text>
</comment>
<name>A0AAW0QME9_9PEZI</name>
<reference evidence="2 3" key="1">
    <citation type="submission" date="2023-01" db="EMBL/GenBank/DDBJ databases">
        <title>Analysis of 21 Apiospora genomes using comparative genomics revels a genus with tremendous synthesis potential of carbohydrate active enzymes and secondary metabolites.</title>
        <authorList>
            <person name="Sorensen T."/>
        </authorList>
    </citation>
    <scope>NUCLEOTIDE SEQUENCE [LARGE SCALE GENOMIC DNA]</scope>
    <source>
        <strain evidence="2 3">CBS 117206</strain>
    </source>
</reference>
<dbReference type="Proteomes" id="UP001392437">
    <property type="component" value="Unassembled WGS sequence"/>
</dbReference>
<keyword evidence="3" id="KW-1185">Reference proteome</keyword>
<dbReference type="EMBL" id="JAQQWP010000009">
    <property type="protein sequence ID" value="KAK8101832.1"/>
    <property type="molecule type" value="Genomic_DNA"/>
</dbReference>
<accession>A0AAW0QME9</accession>
<evidence type="ECO:0000313" key="3">
    <source>
        <dbReference type="Proteomes" id="UP001392437"/>
    </source>
</evidence>
<feature type="compositionally biased region" description="Basic residues" evidence="1">
    <location>
        <begin position="23"/>
        <end position="43"/>
    </location>
</feature>
<evidence type="ECO:0000313" key="2">
    <source>
        <dbReference type="EMBL" id="KAK8101832.1"/>
    </source>
</evidence>
<organism evidence="2 3">
    <name type="scientific">Apiospora kogelbergensis</name>
    <dbReference type="NCBI Taxonomy" id="1337665"/>
    <lineage>
        <taxon>Eukaryota</taxon>
        <taxon>Fungi</taxon>
        <taxon>Dikarya</taxon>
        <taxon>Ascomycota</taxon>
        <taxon>Pezizomycotina</taxon>
        <taxon>Sordariomycetes</taxon>
        <taxon>Xylariomycetidae</taxon>
        <taxon>Amphisphaeriales</taxon>
        <taxon>Apiosporaceae</taxon>
        <taxon>Apiospora</taxon>
    </lineage>
</organism>
<gene>
    <name evidence="2" type="ORF">PG999_012206</name>
</gene>